<evidence type="ECO:0000313" key="1">
    <source>
        <dbReference type="EMBL" id="KAI4860225.1"/>
    </source>
</evidence>
<gene>
    <name evidence="1" type="ORF">F4820DRAFT_118547</name>
</gene>
<name>A0ACB9YN45_9PEZI</name>
<protein>
    <submittedName>
        <fullName evidence="1">Uncharacterized protein</fullName>
    </submittedName>
</protein>
<organism evidence="1 2">
    <name type="scientific">Hypoxylon rubiginosum</name>
    <dbReference type="NCBI Taxonomy" id="110542"/>
    <lineage>
        <taxon>Eukaryota</taxon>
        <taxon>Fungi</taxon>
        <taxon>Dikarya</taxon>
        <taxon>Ascomycota</taxon>
        <taxon>Pezizomycotina</taxon>
        <taxon>Sordariomycetes</taxon>
        <taxon>Xylariomycetidae</taxon>
        <taxon>Xylariales</taxon>
        <taxon>Hypoxylaceae</taxon>
        <taxon>Hypoxylon</taxon>
    </lineage>
</organism>
<accession>A0ACB9YN45</accession>
<sequence>MAPLADVVWLVLVLVLLYCCIFLPPPLLSPVAMAPKKNIGPTVKVATKEQMKVLRSSWRPQTARLLSNLILILKPTSSTICCPSKKDHLSNDLINPDEHQEKTRNSLPVTLFLIERKLPIFLPFTQKSSNLTCKKIITINPLPRFPLSLYQPPWAKSFSSSNFWN</sequence>
<reference evidence="1 2" key="1">
    <citation type="journal article" date="2022" name="New Phytol.">
        <title>Ecological generalism drives hyperdiversity of secondary metabolite gene clusters in xylarialean endophytes.</title>
        <authorList>
            <person name="Franco M.E.E."/>
            <person name="Wisecaver J.H."/>
            <person name="Arnold A.E."/>
            <person name="Ju Y.M."/>
            <person name="Slot J.C."/>
            <person name="Ahrendt S."/>
            <person name="Moore L.P."/>
            <person name="Eastman K.E."/>
            <person name="Scott K."/>
            <person name="Konkel Z."/>
            <person name="Mondo S.J."/>
            <person name="Kuo A."/>
            <person name="Hayes R.D."/>
            <person name="Haridas S."/>
            <person name="Andreopoulos B."/>
            <person name="Riley R."/>
            <person name="LaButti K."/>
            <person name="Pangilinan J."/>
            <person name="Lipzen A."/>
            <person name="Amirebrahimi M."/>
            <person name="Yan J."/>
            <person name="Adam C."/>
            <person name="Keymanesh K."/>
            <person name="Ng V."/>
            <person name="Louie K."/>
            <person name="Northen T."/>
            <person name="Drula E."/>
            <person name="Henrissat B."/>
            <person name="Hsieh H.M."/>
            <person name="Youens-Clark K."/>
            <person name="Lutzoni F."/>
            <person name="Miadlikowska J."/>
            <person name="Eastwood D.C."/>
            <person name="Hamelin R.C."/>
            <person name="Grigoriev I.V."/>
            <person name="U'Ren J.M."/>
        </authorList>
    </citation>
    <scope>NUCLEOTIDE SEQUENCE [LARGE SCALE GENOMIC DNA]</scope>
    <source>
        <strain evidence="1 2">CBS 119005</strain>
    </source>
</reference>
<dbReference type="Proteomes" id="UP001497700">
    <property type="component" value="Unassembled WGS sequence"/>
</dbReference>
<comment type="caution">
    <text evidence="1">The sequence shown here is derived from an EMBL/GenBank/DDBJ whole genome shotgun (WGS) entry which is preliminary data.</text>
</comment>
<proteinExistence type="predicted"/>
<evidence type="ECO:0000313" key="2">
    <source>
        <dbReference type="Proteomes" id="UP001497700"/>
    </source>
</evidence>
<dbReference type="EMBL" id="MU393594">
    <property type="protein sequence ID" value="KAI4860225.1"/>
    <property type="molecule type" value="Genomic_DNA"/>
</dbReference>
<keyword evidence="2" id="KW-1185">Reference proteome</keyword>